<dbReference type="InterPro" id="IPR011990">
    <property type="entry name" value="TPR-like_helical_dom_sf"/>
</dbReference>
<proteinExistence type="predicted"/>
<dbReference type="Proteomes" id="UP001054252">
    <property type="component" value="Unassembled WGS sequence"/>
</dbReference>
<dbReference type="AlphaFoldDB" id="A0AAV5JY33"/>
<evidence type="ECO:0000313" key="2">
    <source>
        <dbReference type="Proteomes" id="UP001054252"/>
    </source>
</evidence>
<protein>
    <submittedName>
        <fullName evidence="1">Uncharacterized protein</fullName>
    </submittedName>
</protein>
<dbReference type="Gene3D" id="1.25.40.10">
    <property type="entry name" value="Tetratricopeptide repeat domain"/>
    <property type="match status" value="1"/>
</dbReference>
<evidence type="ECO:0000313" key="1">
    <source>
        <dbReference type="EMBL" id="GKV17601.1"/>
    </source>
</evidence>
<sequence>MYTSLMNAYSKDKKMQNGYERLSKNAQEGCQSDSYACNTLILGLSRWVCLMTVGSCTIR</sequence>
<dbReference type="EMBL" id="BPVZ01000048">
    <property type="protein sequence ID" value="GKV17601.1"/>
    <property type="molecule type" value="Genomic_DNA"/>
</dbReference>
<accession>A0AAV5JY33</accession>
<gene>
    <name evidence="1" type="ORF">SLEP1_g28081</name>
</gene>
<comment type="caution">
    <text evidence="1">The sequence shown here is derived from an EMBL/GenBank/DDBJ whole genome shotgun (WGS) entry which is preliminary data.</text>
</comment>
<organism evidence="1 2">
    <name type="scientific">Rubroshorea leprosula</name>
    <dbReference type="NCBI Taxonomy" id="152421"/>
    <lineage>
        <taxon>Eukaryota</taxon>
        <taxon>Viridiplantae</taxon>
        <taxon>Streptophyta</taxon>
        <taxon>Embryophyta</taxon>
        <taxon>Tracheophyta</taxon>
        <taxon>Spermatophyta</taxon>
        <taxon>Magnoliopsida</taxon>
        <taxon>eudicotyledons</taxon>
        <taxon>Gunneridae</taxon>
        <taxon>Pentapetalae</taxon>
        <taxon>rosids</taxon>
        <taxon>malvids</taxon>
        <taxon>Malvales</taxon>
        <taxon>Dipterocarpaceae</taxon>
        <taxon>Rubroshorea</taxon>
    </lineage>
</organism>
<reference evidence="1 2" key="1">
    <citation type="journal article" date="2021" name="Commun. Biol.">
        <title>The genome of Shorea leprosula (Dipterocarpaceae) highlights the ecological relevance of drought in aseasonal tropical rainforests.</title>
        <authorList>
            <person name="Ng K.K.S."/>
            <person name="Kobayashi M.J."/>
            <person name="Fawcett J.A."/>
            <person name="Hatakeyama M."/>
            <person name="Paape T."/>
            <person name="Ng C.H."/>
            <person name="Ang C.C."/>
            <person name="Tnah L.H."/>
            <person name="Lee C.T."/>
            <person name="Nishiyama T."/>
            <person name="Sese J."/>
            <person name="O'Brien M.J."/>
            <person name="Copetti D."/>
            <person name="Mohd Noor M.I."/>
            <person name="Ong R.C."/>
            <person name="Putra M."/>
            <person name="Sireger I.Z."/>
            <person name="Indrioko S."/>
            <person name="Kosugi Y."/>
            <person name="Izuno A."/>
            <person name="Isagi Y."/>
            <person name="Lee S.L."/>
            <person name="Shimizu K.K."/>
        </authorList>
    </citation>
    <scope>NUCLEOTIDE SEQUENCE [LARGE SCALE GENOMIC DNA]</scope>
    <source>
        <strain evidence="1">214</strain>
    </source>
</reference>
<keyword evidence="2" id="KW-1185">Reference proteome</keyword>
<name>A0AAV5JY33_9ROSI</name>